<keyword evidence="4" id="KW-1185">Reference proteome</keyword>
<dbReference type="Proteomes" id="UP000823388">
    <property type="component" value="Chromosome 2K"/>
</dbReference>
<protein>
    <submittedName>
        <fullName evidence="3">Uncharacterized protein</fullName>
    </submittedName>
</protein>
<evidence type="ECO:0000256" key="1">
    <source>
        <dbReference type="SAM" id="Coils"/>
    </source>
</evidence>
<keyword evidence="1" id="KW-0175">Coiled coil</keyword>
<comment type="caution">
    <text evidence="3">The sequence shown here is derived from an EMBL/GenBank/DDBJ whole genome shotgun (WGS) entry which is preliminary data.</text>
</comment>
<evidence type="ECO:0000313" key="4">
    <source>
        <dbReference type="Proteomes" id="UP000823388"/>
    </source>
</evidence>
<feature type="coiled-coil region" evidence="1">
    <location>
        <begin position="14"/>
        <end position="41"/>
    </location>
</feature>
<feature type="region of interest" description="Disordered" evidence="2">
    <location>
        <begin position="123"/>
        <end position="144"/>
    </location>
</feature>
<evidence type="ECO:0000313" key="3">
    <source>
        <dbReference type="EMBL" id="KAG2640957.1"/>
    </source>
</evidence>
<reference evidence="3" key="1">
    <citation type="submission" date="2020-05" db="EMBL/GenBank/DDBJ databases">
        <title>WGS assembly of Panicum virgatum.</title>
        <authorList>
            <person name="Lovell J.T."/>
            <person name="Jenkins J."/>
            <person name="Shu S."/>
            <person name="Juenger T.E."/>
            <person name="Schmutz J."/>
        </authorList>
    </citation>
    <scope>NUCLEOTIDE SEQUENCE</scope>
    <source>
        <strain evidence="3">AP13</strain>
    </source>
</reference>
<dbReference type="AlphaFoldDB" id="A0A8T0W2X9"/>
<proteinExistence type="predicted"/>
<gene>
    <name evidence="3" type="ORF">PVAP13_2KG131948</name>
</gene>
<sequence length="144" mass="15365">MRRAPYVRPQAGKRGGEREQIERWEIEREKTERREIEWEIEAGHQQSLQSTQFGRETGRADLWIGLEEKRAAPGAWVAAAGGASSAAPGAWVAAAGGASSAHPPLAPSPFHCCFSALCFSTGHSPSASPPPLQRCPSAPAALPL</sequence>
<accession>A0A8T0W2X9</accession>
<organism evidence="3 4">
    <name type="scientific">Panicum virgatum</name>
    <name type="common">Blackwell switchgrass</name>
    <dbReference type="NCBI Taxonomy" id="38727"/>
    <lineage>
        <taxon>Eukaryota</taxon>
        <taxon>Viridiplantae</taxon>
        <taxon>Streptophyta</taxon>
        <taxon>Embryophyta</taxon>
        <taxon>Tracheophyta</taxon>
        <taxon>Spermatophyta</taxon>
        <taxon>Magnoliopsida</taxon>
        <taxon>Liliopsida</taxon>
        <taxon>Poales</taxon>
        <taxon>Poaceae</taxon>
        <taxon>PACMAD clade</taxon>
        <taxon>Panicoideae</taxon>
        <taxon>Panicodae</taxon>
        <taxon>Paniceae</taxon>
        <taxon>Panicinae</taxon>
        <taxon>Panicum</taxon>
        <taxon>Panicum sect. Hiantes</taxon>
    </lineage>
</organism>
<evidence type="ECO:0000256" key="2">
    <source>
        <dbReference type="SAM" id="MobiDB-lite"/>
    </source>
</evidence>
<dbReference type="EMBL" id="CM029039">
    <property type="protein sequence ID" value="KAG2640957.1"/>
    <property type="molecule type" value="Genomic_DNA"/>
</dbReference>
<name>A0A8T0W2X9_PANVG</name>